<dbReference type="Pfam" id="PF00849">
    <property type="entry name" value="PseudoU_synth_2"/>
    <property type="match status" value="1"/>
</dbReference>
<evidence type="ECO:0000256" key="5">
    <source>
        <dbReference type="RuleBase" id="RU362028"/>
    </source>
</evidence>
<dbReference type="GO" id="GO:0003723">
    <property type="term" value="F:RNA binding"/>
    <property type="evidence" value="ECO:0007669"/>
    <property type="project" value="UniProtKB-KW"/>
</dbReference>
<dbReference type="EC" id="5.4.99.-" evidence="5"/>
<sequence length="299" mass="33038">MSSQHKGKRLDLFVADLEEFDSFTRSRIQKLIRSGNILVNTQAKKSGYQLQIDDQVSIAVPPPKEISLAPESIPLQVLYEDDDLISIVKPPGLVVHPANGHESGTLVHALLHLCTNLSGINGELRPGIVHRLDKDTSGVMVAAKNDMAHHGLVKQFQNRSVKKIYHAILAGIPRTSEGRIESPIGRHPIKRKKMAVLESGGRHAVTLWEVKEVFDSYSFVRLRLETGRTHQIRVHMASIGCPVAGDSLYGKKNTGSLEIDRQCLHSSILSITHPVSGEKLTFTAPLWPDMEVVLQSLRG</sequence>
<dbReference type="InterPro" id="IPR020103">
    <property type="entry name" value="PsdUridine_synth_cat_dom_sf"/>
</dbReference>
<dbReference type="GO" id="GO:0120159">
    <property type="term" value="F:rRNA pseudouridine synthase activity"/>
    <property type="evidence" value="ECO:0007669"/>
    <property type="project" value="UniProtKB-ARBA"/>
</dbReference>
<dbReference type="SUPFAM" id="SSF55174">
    <property type="entry name" value="Alpha-L RNA-binding motif"/>
    <property type="match status" value="1"/>
</dbReference>
<dbReference type="CDD" id="cd00165">
    <property type="entry name" value="S4"/>
    <property type="match status" value="1"/>
</dbReference>
<feature type="domain" description="RNA-binding S4" evidence="6">
    <location>
        <begin position="8"/>
        <end position="74"/>
    </location>
</feature>
<comment type="similarity">
    <text evidence="1 5">Belongs to the pseudouridine synthase RluA family.</text>
</comment>
<dbReference type="Gene3D" id="3.30.2350.10">
    <property type="entry name" value="Pseudouridine synthase"/>
    <property type="match status" value="1"/>
</dbReference>
<dbReference type="InterPro" id="IPR006224">
    <property type="entry name" value="PsdUridine_synth_RluA-like_CS"/>
</dbReference>
<dbReference type="PROSITE" id="PS50889">
    <property type="entry name" value="S4"/>
    <property type="match status" value="1"/>
</dbReference>
<dbReference type="InterPro" id="IPR002942">
    <property type="entry name" value="S4_RNA-bd"/>
</dbReference>
<reference evidence="7 8" key="1">
    <citation type="submission" date="2020-08" db="EMBL/GenBank/DDBJ databases">
        <title>Bridging the membrane lipid divide: bacteria of the FCB group superphylum have the potential to synthesize archaeal ether lipids.</title>
        <authorList>
            <person name="Villanueva L."/>
            <person name="Von Meijenfeldt F.A.B."/>
            <person name="Westbye A.B."/>
            <person name="Yadav S."/>
            <person name="Hopmans E.C."/>
            <person name="Dutilh B.E."/>
            <person name="Sinninghe Damste J.S."/>
        </authorList>
    </citation>
    <scope>NUCLEOTIDE SEQUENCE [LARGE SCALE GENOMIC DNA]</scope>
    <source>
        <strain evidence="7">NIOZ-UU47</strain>
    </source>
</reference>
<dbReference type="InterPro" id="IPR050188">
    <property type="entry name" value="RluA_PseudoU_synthase"/>
</dbReference>
<feature type="active site" evidence="3">
    <location>
        <position position="133"/>
    </location>
</feature>
<dbReference type="AlphaFoldDB" id="A0A8J6TFG5"/>
<evidence type="ECO:0000256" key="4">
    <source>
        <dbReference type="PROSITE-ProRule" id="PRU00182"/>
    </source>
</evidence>
<dbReference type="SMART" id="SM00363">
    <property type="entry name" value="S4"/>
    <property type="match status" value="1"/>
</dbReference>
<comment type="catalytic activity">
    <reaction evidence="5">
        <text>a uridine in RNA = a pseudouridine in RNA</text>
        <dbReference type="Rhea" id="RHEA:48348"/>
        <dbReference type="Rhea" id="RHEA-COMP:12068"/>
        <dbReference type="Rhea" id="RHEA-COMP:12069"/>
        <dbReference type="ChEBI" id="CHEBI:65314"/>
        <dbReference type="ChEBI" id="CHEBI:65315"/>
    </reaction>
</comment>
<evidence type="ECO:0000313" key="8">
    <source>
        <dbReference type="Proteomes" id="UP000614424"/>
    </source>
</evidence>
<dbReference type="GO" id="GO:0000455">
    <property type="term" value="P:enzyme-directed rRNA pseudouridine synthesis"/>
    <property type="evidence" value="ECO:0007669"/>
    <property type="project" value="TreeGrafter"/>
</dbReference>
<gene>
    <name evidence="7" type="ORF">H8E41_07110</name>
</gene>
<keyword evidence="2 5" id="KW-0413">Isomerase</keyword>
<name>A0A8J6TFG5_9BACT</name>
<organism evidence="7 8">
    <name type="scientific">Candidatus Desulfobia pelagia</name>
    <dbReference type="NCBI Taxonomy" id="2841692"/>
    <lineage>
        <taxon>Bacteria</taxon>
        <taxon>Pseudomonadati</taxon>
        <taxon>Thermodesulfobacteriota</taxon>
        <taxon>Desulfobulbia</taxon>
        <taxon>Desulfobulbales</taxon>
        <taxon>Desulfobulbaceae</taxon>
        <taxon>Candidatus Desulfobia</taxon>
    </lineage>
</organism>
<evidence type="ECO:0000313" key="7">
    <source>
        <dbReference type="EMBL" id="MBC8317660.1"/>
    </source>
</evidence>
<evidence type="ECO:0000256" key="1">
    <source>
        <dbReference type="ARBA" id="ARBA00010876"/>
    </source>
</evidence>
<accession>A0A8J6TFG5</accession>
<dbReference type="Gene3D" id="3.10.290.10">
    <property type="entry name" value="RNA-binding S4 domain"/>
    <property type="match status" value="1"/>
</dbReference>
<evidence type="ECO:0000256" key="3">
    <source>
        <dbReference type="PIRSR" id="PIRSR606225-1"/>
    </source>
</evidence>
<dbReference type="InterPro" id="IPR036986">
    <property type="entry name" value="S4_RNA-bd_sf"/>
</dbReference>
<comment type="function">
    <text evidence="5">Responsible for synthesis of pseudouridine from uracil.</text>
</comment>
<dbReference type="InterPro" id="IPR006225">
    <property type="entry name" value="PsdUridine_synth_RluC/D"/>
</dbReference>
<dbReference type="SUPFAM" id="SSF55120">
    <property type="entry name" value="Pseudouridine synthase"/>
    <property type="match status" value="1"/>
</dbReference>
<dbReference type="Proteomes" id="UP000614424">
    <property type="component" value="Unassembled WGS sequence"/>
</dbReference>
<evidence type="ECO:0000259" key="6">
    <source>
        <dbReference type="SMART" id="SM00363"/>
    </source>
</evidence>
<dbReference type="InterPro" id="IPR006145">
    <property type="entry name" value="PsdUridine_synth_RsuA/RluA"/>
</dbReference>
<evidence type="ECO:0000256" key="2">
    <source>
        <dbReference type="ARBA" id="ARBA00023235"/>
    </source>
</evidence>
<dbReference type="CDD" id="cd02869">
    <property type="entry name" value="PseudoU_synth_RluA_like"/>
    <property type="match status" value="1"/>
</dbReference>
<proteinExistence type="inferred from homology"/>
<keyword evidence="4" id="KW-0694">RNA-binding</keyword>
<dbReference type="PANTHER" id="PTHR21600">
    <property type="entry name" value="MITOCHONDRIAL RNA PSEUDOURIDINE SYNTHASE"/>
    <property type="match status" value="1"/>
</dbReference>
<comment type="caution">
    <text evidence="7">The sequence shown here is derived from an EMBL/GenBank/DDBJ whole genome shotgun (WGS) entry which is preliminary data.</text>
</comment>
<dbReference type="EMBL" id="JACNJZ010000096">
    <property type="protein sequence ID" value="MBC8317660.1"/>
    <property type="molecule type" value="Genomic_DNA"/>
</dbReference>
<dbReference type="NCBIfam" id="TIGR00005">
    <property type="entry name" value="rluA_subfam"/>
    <property type="match status" value="1"/>
</dbReference>
<dbReference type="PROSITE" id="PS01129">
    <property type="entry name" value="PSI_RLU"/>
    <property type="match status" value="1"/>
</dbReference>
<protein>
    <recommendedName>
        <fullName evidence="5">Pseudouridine synthase</fullName>
        <ecNumber evidence="5">5.4.99.-</ecNumber>
    </recommendedName>
</protein>
<dbReference type="PANTHER" id="PTHR21600:SF44">
    <property type="entry name" value="RIBOSOMAL LARGE SUBUNIT PSEUDOURIDINE SYNTHASE D"/>
    <property type="match status" value="1"/>
</dbReference>